<evidence type="ECO:0000256" key="3">
    <source>
        <dbReference type="ARBA" id="ARBA00022679"/>
    </source>
</evidence>
<sequence length="737" mass="82284">MAENIGSEASSSSSATRGESVVVDHGRRRSSCGYCKSGGYSSQSHGIWAHSITVDDYQELLDRGWRRSGSFLYKPEMESTCCPSYTIRLKAENFIPSKEQMRVKRRMQRFLDGVYNVKKPDCCKDEPTLVLNASSSVNVQGSSAKDLSDKCKGEDHNDWHIHSLSSKINSAISASIERGQLPASICLPKAVIKKVTQQAKKKMNKISEDLLYTSSVSFQIAAALKRCLSSKKHDNQFELLENSATHCGQLLDLSPTVIAEKLASILEELRGYPGLSVKACNGHLNFYSSRDFEASGKIPTTLDVANQSSNASGGNFKRGCLSNTCTNSLTKRRKLEIRLKRSSFDPEEYALYRKYQIKVHDDKPDHVKESSYRNFLVDTPIIFVPSTGKCSVPPCGLGSFHQQYLVDGKLIAVGVVDILPRCLSSKYLFWDPDFSFLSLGKYTALREIDWVRDAQVHCPSLQYYYLGYYIHSCSKMRYKAAYRPSELLCPIRYQWVPFDIVKPLLDKKPYVILSDFMRPANGRLSELVQEDSSANSSVDQEVLDMSESSSDDDVEMEHDIQGSDTGVDEDSGPETSEVASIEELNADVSGIVIELNGTRVRFKDLQRAFGPIKEKHIKALEQQLRRYTRVVGQELADRMEKEKGGTLSDSTREVLTWLNVLTVPDSFGSVIGSGAIPLVASNSSLLGETSLWSCIIVIIEIAQHHPGLNFIPHGGLLMGHMHVRRVHFFLQDTSELN</sequence>
<evidence type="ECO:0000256" key="4">
    <source>
        <dbReference type="ARBA" id="ARBA00022786"/>
    </source>
</evidence>
<dbReference type="SUPFAM" id="SSF55729">
    <property type="entry name" value="Acyl-CoA N-acyltransferases (Nat)"/>
    <property type="match status" value="1"/>
</dbReference>
<dbReference type="PANTHER" id="PTHR21367">
    <property type="entry name" value="ARGININE-TRNA-PROTEIN TRANSFERASE 1"/>
    <property type="match status" value="1"/>
</dbReference>
<reference evidence="9 10" key="1">
    <citation type="submission" date="2021-07" db="EMBL/GenBank/DDBJ databases">
        <title>The Aristolochia fimbriata genome: insights into angiosperm evolution, floral development and chemical biosynthesis.</title>
        <authorList>
            <person name="Jiao Y."/>
        </authorList>
    </citation>
    <scope>NUCLEOTIDE SEQUENCE [LARGE SCALE GENOMIC DNA]</scope>
    <source>
        <strain evidence="9">IBCAS-2021</strain>
        <tissue evidence="9">Leaf</tissue>
    </source>
</reference>
<dbReference type="Pfam" id="PF04376">
    <property type="entry name" value="ATE_N"/>
    <property type="match status" value="1"/>
</dbReference>
<keyword evidence="5" id="KW-0012">Acyltransferase</keyword>
<keyword evidence="3" id="KW-0808">Transferase</keyword>
<feature type="compositionally biased region" description="Acidic residues" evidence="6">
    <location>
        <begin position="541"/>
        <end position="556"/>
    </location>
</feature>
<feature type="region of interest" description="Disordered" evidence="6">
    <location>
        <begin position="1"/>
        <end position="24"/>
    </location>
</feature>
<dbReference type="InterPro" id="IPR017137">
    <property type="entry name" value="Arg-tRNA-P_Trfase_1_euk"/>
</dbReference>
<accession>A0AAV7F2E9</accession>
<keyword evidence="4" id="KW-0833">Ubl conjugation pathway</keyword>
<dbReference type="InterPro" id="IPR007471">
    <property type="entry name" value="N-end_Aminoacyl_Trfase_N"/>
</dbReference>
<feature type="compositionally biased region" description="Polar residues" evidence="6">
    <location>
        <begin position="530"/>
        <end position="539"/>
    </location>
</feature>
<comment type="caution">
    <text evidence="9">The sequence shown here is derived from an EMBL/GenBank/DDBJ whole genome shotgun (WGS) entry which is preliminary data.</text>
</comment>
<dbReference type="InterPro" id="IPR030700">
    <property type="entry name" value="N-end_Aminoacyl_Trfase"/>
</dbReference>
<dbReference type="InterPro" id="IPR007472">
    <property type="entry name" value="N-end_Aminoacyl_Trfase_C"/>
</dbReference>
<evidence type="ECO:0000256" key="2">
    <source>
        <dbReference type="ARBA" id="ARBA00012025"/>
    </source>
</evidence>
<protein>
    <recommendedName>
        <fullName evidence="2">arginyltransferase</fullName>
        <ecNumber evidence="2">2.3.2.8</ecNumber>
    </recommendedName>
</protein>
<feature type="compositionally biased region" description="Low complexity" evidence="6">
    <location>
        <begin position="1"/>
        <end position="20"/>
    </location>
</feature>
<dbReference type="Pfam" id="PF04377">
    <property type="entry name" value="ATE_C"/>
    <property type="match status" value="1"/>
</dbReference>
<keyword evidence="10" id="KW-1185">Reference proteome</keyword>
<dbReference type="EC" id="2.3.2.8" evidence="2"/>
<feature type="domain" description="N-end aminoacyl transferase N-terminal" evidence="7">
    <location>
        <begin position="30"/>
        <end position="101"/>
    </location>
</feature>
<evidence type="ECO:0000256" key="6">
    <source>
        <dbReference type="SAM" id="MobiDB-lite"/>
    </source>
</evidence>
<dbReference type="PIRSF" id="PIRSF037207">
    <property type="entry name" value="ATE1_euk"/>
    <property type="match status" value="1"/>
</dbReference>
<dbReference type="AlphaFoldDB" id="A0AAV7F2E9"/>
<organism evidence="9 10">
    <name type="scientific">Aristolochia fimbriata</name>
    <name type="common">White veined hardy Dutchman's pipe vine</name>
    <dbReference type="NCBI Taxonomy" id="158543"/>
    <lineage>
        <taxon>Eukaryota</taxon>
        <taxon>Viridiplantae</taxon>
        <taxon>Streptophyta</taxon>
        <taxon>Embryophyta</taxon>
        <taxon>Tracheophyta</taxon>
        <taxon>Spermatophyta</taxon>
        <taxon>Magnoliopsida</taxon>
        <taxon>Magnoliidae</taxon>
        <taxon>Piperales</taxon>
        <taxon>Aristolochiaceae</taxon>
        <taxon>Aristolochia</taxon>
    </lineage>
</organism>
<evidence type="ECO:0000313" key="9">
    <source>
        <dbReference type="EMBL" id="KAG9453977.1"/>
    </source>
</evidence>
<evidence type="ECO:0000259" key="8">
    <source>
        <dbReference type="Pfam" id="PF04377"/>
    </source>
</evidence>
<evidence type="ECO:0000256" key="5">
    <source>
        <dbReference type="ARBA" id="ARBA00023315"/>
    </source>
</evidence>
<dbReference type="Proteomes" id="UP000825729">
    <property type="component" value="Unassembled WGS sequence"/>
</dbReference>
<gene>
    <name evidence="9" type="ORF">H6P81_006881</name>
</gene>
<dbReference type="GO" id="GO:0004057">
    <property type="term" value="F:arginyl-tRNA--protein transferase activity"/>
    <property type="evidence" value="ECO:0007669"/>
    <property type="project" value="UniProtKB-EC"/>
</dbReference>
<evidence type="ECO:0000256" key="1">
    <source>
        <dbReference type="ARBA" id="ARBA00009991"/>
    </source>
</evidence>
<name>A0AAV7F2E9_ARIFI</name>
<comment type="similarity">
    <text evidence="1">Belongs to the R-transferase family.</text>
</comment>
<dbReference type="PANTHER" id="PTHR21367:SF1">
    <property type="entry name" value="ARGINYL-TRNA--PROTEIN TRANSFERASE 1"/>
    <property type="match status" value="1"/>
</dbReference>
<dbReference type="GO" id="GO:0005737">
    <property type="term" value="C:cytoplasm"/>
    <property type="evidence" value="ECO:0007669"/>
    <property type="project" value="TreeGrafter"/>
</dbReference>
<dbReference type="EMBL" id="JAINDJ010000003">
    <property type="protein sequence ID" value="KAG9453977.1"/>
    <property type="molecule type" value="Genomic_DNA"/>
</dbReference>
<feature type="domain" description="N-end rule aminoacyl transferase C-terminal" evidence="8">
    <location>
        <begin position="347"/>
        <end position="489"/>
    </location>
</feature>
<dbReference type="InterPro" id="IPR016181">
    <property type="entry name" value="Acyl_CoA_acyltransferase"/>
</dbReference>
<proteinExistence type="inferred from homology"/>
<evidence type="ECO:0000259" key="7">
    <source>
        <dbReference type="Pfam" id="PF04376"/>
    </source>
</evidence>
<evidence type="ECO:0000313" key="10">
    <source>
        <dbReference type="Proteomes" id="UP000825729"/>
    </source>
</evidence>
<feature type="region of interest" description="Disordered" evidence="6">
    <location>
        <begin position="528"/>
        <end position="580"/>
    </location>
</feature>